<organism evidence="1">
    <name type="scientific">marine sediment metagenome</name>
    <dbReference type="NCBI Taxonomy" id="412755"/>
    <lineage>
        <taxon>unclassified sequences</taxon>
        <taxon>metagenomes</taxon>
        <taxon>ecological metagenomes</taxon>
    </lineage>
</organism>
<sequence>MTGTIGSGKNYFGSDFVGANSSAAVLDATIQAFGVGTETYGATTNESGGILAGGTEGNDNDNFVLRAGPFAPRDGKMTVRARFKYSNVDCAVWFGFTETLDSGTPVMPSEFATTSMTYRGSGGMIGINYDADGDTDDFRAVMGDGSAAISDSSNGIRASATLTADRWFESEVILNEDGSGEIWLGHSGNANQTGINKLKLVKRFSTATLLTNTDLFFACLMIEERSGNSRTMEVDYFYGEAGRDWRY</sequence>
<accession>A0A0F8ZNQ8</accession>
<protein>
    <submittedName>
        <fullName evidence="1">Uncharacterized protein</fullName>
    </submittedName>
</protein>
<proteinExistence type="predicted"/>
<comment type="caution">
    <text evidence="1">The sequence shown here is derived from an EMBL/GenBank/DDBJ whole genome shotgun (WGS) entry which is preliminary data.</text>
</comment>
<evidence type="ECO:0000313" key="1">
    <source>
        <dbReference type="EMBL" id="KKK95497.1"/>
    </source>
</evidence>
<name>A0A0F8ZNQ8_9ZZZZ</name>
<gene>
    <name evidence="1" type="ORF">LCGC14_2672230</name>
</gene>
<reference evidence="1" key="1">
    <citation type="journal article" date="2015" name="Nature">
        <title>Complex archaea that bridge the gap between prokaryotes and eukaryotes.</title>
        <authorList>
            <person name="Spang A."/>
            <person name="Saw J.H."/>
            <person name="Jorgensen S.L."/>
            <person name="Zaremba-Niedzwiedzka K."/>
            <person name="Martijn J."/>
            <person name="Lind A.E."/>
            <person name="van Eijk R."/>
            <person name="Schleper C."/>
            <person name="Guy L."/>
            <person name="Ettema T.J."/>
        </authorList>
    </citation>
    <scope>NUCLEOTIDE SEQUENCE</scope>
</reference>
<dbReference type="EMBL" id="LAZR01046888">
    <property type="protein sequence ID" value="KKK95497.1"/>
    <property type="molecule type" value="Genomic_DNA"/>
</dbReference>
<dbReference type="AlphaFoldDB" id="A0A0F8ZNQ8"/>